<dbReference type="PROSITE" id="PS00640">
    <property type="entry name" value="THIOL_PROTEASE_ASN"/>
    <property type="match status" value="1"/>
</dbReference>
<protein>
    <recommendedName>
        <fullName evidence="7">Peptidase C1A papain C-terminal domain-containing protein</fullName>
    </recommendedName>
</protein>
<keyword evidence="3" id="KW-0378">Hydrolase</keyword>
<organism evidence="8 9">
    <name type="scientific">Eruca vesicaria subsp. sativa</name>
    <name type="common">Garden rocket</name>
    <name type="synonym">Eruca sativa</name>
    <dbReference type="NCBI Taxonomy" id="29727"/>
    <lineage>
        <taxon>Eukaryota</taxon>
        <taxon>Viridiplantae</taxon>
        <taxon>Streptophyta</taxon>
        <taxon>Embryophyta</taxon>
        <taxon>Tracheophyta</taxon>
        <taxon>Spermatophyta</taxon>
        <taxon>Magnoliopsida</taxon>
        <taxon>eudicotyledons</taxon>
        <taxon>Gunneridae</taxon>
        <taxon>Pentapetalae</taxon>
        <taxon>rosids</taxon>
        <taxon>malvids</taxon>
        <taxon>Brassicales</taxon>
        <taxon>Brassicaceae</taxon>
        <taxon>Brassiceae</taxon>
        <taxon>Eruca</taxon>
    </lineage>
</organism>
<dbReference type="PANTHER" id="PTHR12411">
    <property type="entry name" value="CYSTEINE PROTEASE FAMILY C1-RELATED"/>
    <property type="match status" value="1"/>
</dbReference>
<feature type="domain" description="Peptidase C1A papain C-terminal" evidence="7">
    <location>
        <begin position="10"/>
        <end position="60"/>
    </location>
</feature>
<dbReference type="InterPro" id="IPR038765">
    <property type="entry name" value="Papain-like_cys_pep_sf"/>
</dbReference>
<comment type="similarity">
    <text evidence="1">Belongs to the peptidase C1 family.</text>
</comment>
<reference evidence="8 9" key="1">
    <citation type="submission" date="2022-03" db="EMBL/GenBank/DDBJ databases">
        <authorList>
            <person name="Macdonald S."/>
            <person name="Ahmed S."/>
            <person name="Newling K."/>
        </authorList>
    </citation>
    <scope>NUCLEOTIDE SEQUENCE [LARGE SCALE GENOMIC DNA]</scope>
</reference>
<dbReference type="GO" id="GO:0008234">
    <property type="term" value="F:cysteine-type peptidase activity"/>
    <property type="evidence" value="ECO:0007669"/>
    <property type="project" value="UniProtKB-KW"/>
</dbReference>
<keyword evidence="5" id="KW-1015">Disulfide bond</keyword>
<dbReference type="InterPro" id="IPR013128">
    <property type="entry name" value="Peptidase_C1A"/>
</dbReference>
<keyword evidence="9" id="KW-1185">Reference proteome</keyword>
<dbReference type="Gene3D" id="2.40.50.170">
    <property type="entry name" value="Cysteine proteinases. Chain C"/>
    <property type="match status" value="1"/>
</dbReference>
<feature type="region of interest" description="Disordered" evidence="6">
    <location>
        <begin position="108"/>
        <end position="190"/>
    </location>
</feature>
<dbReference type="InterPro" id="IPR025660">
    <property type="entry name" value="Pept_his_AS"/>
</dbReference>
<feature type="compositionally biased region" description="Basic and acidic residues" evidence="6">
    <location>
        <begin position="169"/>
        <end position="190"/>
    </location>
</feature>
<keyword evidence="4" id="KW-0788">Thiol protease</keyword>
<dbReference type="Proteomes" id="UP001642260">
    <property type="component" value="Unassembled WGS sequence"/>
</dbReference>
<evidence type="ECO:0000256" key="1">
    <source>
        <dbReference type="ARBA" id="ARBA00008455"/>
    </source>
</evidence>
<evidence type="ECO:0000256" key="2">
    <source>
        <dbReference type="ARBA" id="ARBA00022670"/>
    </source>
</evidence>
<comment type="caution">
    <text evidence="8">The sequence shown here is derived from an EMBL/GenBank/DDBJ whole genome shotgun (WGS) entry which is preliminary data.</text>
</comment>
<evidence type="ECO:0000256" key="3">
    <source>
        <dbReference type="ARBA" id="ARBA00022801"/>
    </source>
</evidence>
<dbReference type="GO" id="GO:0006508">
    <property type="term" value="P:proteolysis"/>
    <property type="evidence" value="ECO:0007669"/>
    <property type="project" value="UniProtKB-KW"/>
</dbReference>
<feature type="compositionally biased region" description="Basic and acidic residues" evidence="6">
    <location>
        <begin position="114"/>
        <end position="131"/>
    </location>
</feature>
<dbReference type="AlphaFoldDB" id="A0ABC8LCJ0"/>
<dbReference type="PROSITE" id="PS00639">
    <property type="entry name" value="THIOL_PROTEASE_HIS"/>
    <property type="match status" value="1"/>
</dbReference>
<evidence type="ECO:0000256" key="4">
    <source>
        <dbReference type="ARBA" id="ARBA00022807"/>
    </source>
</evidence>
<keyword evidence="2" id="KW-0645">Protease</keyword>
<evidence type="ECO:0000313" key="8">
    <source>
        <dbReference type="EMBL" id="CAH8381238.1"/>
    </source>
</evidence>
<sequence>MKRIFDGTVRVNLDHGVAAVGYGSSNINGSDYIIAKNSWGSTWGEKGYIRMKRMGNQREEGLEESETNSSESKFIGNIVKEILILLQSIPSVQAGNCLVKKLPVKGETSALKTDSSHARKRNVESPPEAKIKSFTGSNSLAPHEAIASGSGHGPTPTEKSRITFKPRRPPSEKQILFDKNMKEKYGNGSS</sequence>
<dbReference type="InterPro" id="IPR000668">
    <property type="entry name" value="Peptidase_C1A_C"/>
</dbReference>
<evidence type="ECO:0000256" key="5">
    <source>
        <dbReference type="ARBA" id="ARBA00023157"/>
    </source>
</evidence>
<name>A0ABC8LCJ0_ERUVS</name>
<dbReference type="SUPFAM" id="SSF54001">
    <property type="entry name" value="Cysteine proteinases"/>
    <property type="match status" value="1"/>
</dbReference>
<evidence type="ECO:0000313" key="9">
    <source>
        <dbReference type="Proteomes" id="UP001642260"/>
    </source>
</evidence>
<dbReference type="Pfam" id="PF00112">
    <property type="entry name" value="Peptidase_C1"/>
    <property type="match status" value="1"/>
</dbReference>
<gene>
    <name evidence="8" type="ORF">ERUC_LOCUS33721</name>
</gene>
<dbReference type="InterPro" id="IPR025661">
    <property type="entry name" value="Pept_asp_AS"/>
</dbReference>
<proteinExistence type="inferred from homology"/>
<evidence type="ECO:0000256" key="6">
    <source>
        <dbReference type="SAM" id="MobiDB-lite"/>
    </source>
</evidence>
<accession>A0ABC8LCJ0</accession>
<evidence type="ECO:0000259" key="7">
    <source>
        <dbReference type="Pfam" id="PF00112"/>
    </source>
</evidence>
<dbReference type="EMBL" id="CAKOAT010508487">
    <property type="protein sequence ID" value="CAH8381238.1"/>
    <property type="molecule type" value="Genomic_DNA"/>
</dbReference>